<evidence type="ECO:0000256" key="3">
    <source>
        <dbReference type="ARBA" id="ARBA00022723"/>
    </source>
</evidence>
<dbReference type="HAMAP" id="MF_00265">
    <property type="entry name" value="VapC_Nob1"/>
    <property type="match status" value="1"/>
</dbReference>
<feature type="domain" description="PIN" evidence="6">
    <location>
        <begin position="3"/>
        <end position="119"/>
    </location>
</feature>
<keyword evidence="5" id="KW-0460">Magnesium</keyword>
<keyword evidence="8" id="KW-1185">Reference proteome</keyword>
<gene>
    <name evidence="5" type="primary">vapC</name>
    <name evidence="7" type="ORF">CJ255_19930</name>
</gene>
<dbReference type="OrthoDB" id="9956681at2"/>
<dbReference type="AlphaFoldDB" id="A0A2A6REJ7"/>
<dbReference type="PANTHER" id="PTHR35901">
    <property type="entry name" value="RIBONUCLEASE VAPC3"/>
    <property type="match status" value="1"/>
</dbReference>
<protein>
    <recommendedName>
        <fullName evidence="5">Ribonuclease VapC</fullName>
        <shortName evidence="5">RNase VapC</shortName>
        <ecNumber evidence="5">3.1.-.-</ecNumber>
    </recommendedName>
    <alternativeName>
        <fullName evidence="5">Toxin VapC</fullName>
    </alternativeName>
</protein>
<dbReference type="RefSeq" id="WP_097645837.1">
    <property type="nucleotide sequence ID" value="NZ_NQWI01000159.1"/>
</dbReference>
<keyword evidence="1 5" id="KW-1277">Toxin-antitoxin system</keyword>
<feature type="binding site" evidence="5">
    <location>
        <position position="99"/>
    </location>
    <ligand>
        <name>Mg(2+)</name>
        <dbReference type="ChEBI" id="CHEBI:18420"/>
    </ligand>
</feature>
<evidence type="ECO:0000256" key="5">
    <source>
        <dbReference type="HAMAP-Rule" id="MF_00265"/>
    </source>
</evidence>
<comment type="similarity">
    <text evidence="5">Belongs to the PINc/VapC protein family.</text>
</comment>
<dbReference type="EMBL" id="NQWI01000159">
    <property type="protein sequence ID" value="PDW00969.1"/>
    <property type="molecule type" value="Genomic_DNA"/>
</dbReference>
<comment type="cofactor">
    <cofactor evidence="5">
        <name>Mg(2+)</name>
        <dbReference type="ChEBI" id="CHEBI:18420"/>
    </cofactor>
</comment>
<evidence type="ECO:0000313" key="7">
    <source>
        <dbReference type="EMBL" id="PDW00969.1"/>
    </source>
</evidence>
<dbReference type="GO" id="GO:0090729">
    <property type="term" value="F:toxin activity"/>
    <property type="evidence" value="ECO:0007669"/>
    <property type="project" value="UniProtKB-KW"/>
</dbReference>
<dbReference type="InterPro" id="IPR029060">
    <property type="entry name" value="PIN-like_dom_sf"/>
</dbReference>
<proteinExistence type="inferred from homology"/>
<dbReference type="SUPFAM" id="SSF88723">
    <property type="entry name" value="PIN domain-like"/>
    <property type="match status" value="1"/>
</dbReference>
<keyword evidence="4 5" id="KW-0378">Hydrolase</keyword>
<evidence type="ECO:0000256" key="2">
    <source>
        <dbReference type="ARBA" id="ARBA00022722"/>
    </source>
</evidence>
<evidence type="ECO:0000313" key="8">
    <source>
        <dbReference type="Proteomes" id="UP000220527"/>
    </source>
</evidence>
<comment type="caution">
    <text evidence="7">The sequence shown here is derived from an EMBL/GenBank/DDBJ whole genome shotgun (WGS) entry which is preliminary data.</text>
</comment>
<organism evidence="7 8">
    <name type="scientific">Candidatus Viridilinea mediisalina</name>
    <dbReference type="NCBI Taxonomy" id="2024553"/>
    <lineage>
        <taxon>Bacteria</taxon>
        <taxon>Bacillati</taxon>
        <taxon>Chloroflexota</taxon>
        <taxon>Chloroflexia</taxon>
        <taxon>Chloroflexales</taxon>
        <taxon>Chloroflexineae</taxon>
        <taxon>Oscillochloridaceae</taxon>
        <taxon>Candidatus Viridilinea</taxon>
    </lineage>
</organism>
<reference evidence="8" key="1">
    <citation type="submission" date="2017-08" db="EMBL/GenBank/DDBJ databases">
        <authorList>
            <person name="Grouzdev D.S."/>
            <person name="Gaisin V.A."/>
            <person name="Rysina M.S."/>
            <person name="Gorlenko V.M."/>
        </authorList>
    </citation>
    <scope>NUCLEOTIDE SEQUENCE [LARGE SCALE GENOMIC DNA]</scope>
    <source>
        <strain evidence="8">Kir15-3F</strain>
    </source>
</reference>
<accession>A0A2A6REJ7</accession>
<keyword evidence="5" id="KW-0800">Toxin</keyword>
<name>A0A2A6REJ7_9CHLR</name>
<dbReference type="Proteomes" id="UP000220527">
    <property type="component" value="Unassembled WGS sequence"/>
</dbReference>
<evidence type="ECO:0000259" key="6">
    <source>
        <dbReference type="Pfam" id="PF01850"/>
    </source>
</evidence>
<evidence type="ECO:0000256" key="1">
    <source>
        <dbReference type="ARBA" id="ARBA00022649"/>
    </source>
</evidence>
<keyword evidence="3 5" id="KW-0479">Metal-binding</keyword>
<dbReference type="GO" id="GO:0004540">
    <property type="term" value="F:RNA nuclease activity"/>
    <property type="evidence" value="ECO:0007669"/>
    <property type="project" value="InterPro"/>
</dbReference>
<dbReference type="InterPro" id="IPR002716">
    <property type="entry name" value="PIN_dom"/>
</dbReference>
<dbReference type="InterPro" id="IPR022907">
    <property type="entry name" value="VapC_family"/>
</dbReference>
<keyword evidence="2 5" id="KW-0540">Nuclease</keyword>
<dbReference type="GO" id="GO:0016787">
    <property type="term" value="F:hydrolase activity"/>
    <property type="evidence" value="ECO:0007669"/>
    <property type="project" value="UniProtKB-KW"/>
</dbReference>
<evidence type="ECO:0000256" key="4">
    <source>
        <dbReference type="ARBA" id="ARBA00022801"/>
    </source>
</evidence>
<dbReference type="GO" id="GO:0000287">
    <property type="term" value="F:magnesium ion binding"/>
    <property type="evidence" value="ECO:0007669"/>
    <property type="project" value="UniProtKB-UniRule"/>
</dbReference>
<dbReference type="EC" id="3.1.-.-" evidence="5"/>
<dbReference type="Pfam" id="PF01850">
    <property type="entry name" value="PIN"/>
    <property type="match status" value="1"/>
</dbReference>
<dbReference type="InterPro" id="IPR051619">
    <property type="entry name" value="TypeII_TA_RNase_PINc/VapC"/>
</dbReference>
<feature type="binding site" evidence="5">
    <location>
        <position position="5"/>
    </location>
    <ligand>
        <name>Mg(2+)</name>
        <dbReference type="ChEBI" id="CHEBI:18420"/>
    </ligand>
</feature>
<comment type="function">
    <text evidence="5">Toxic component of a toxin-antitoxin (TA) system. An RNase.</text>
</comment>
<dbReference type="PANTHER" id="PTHR35901:SF1">
    <property type="entry name" value="EXONUCLEASE VAPC9"/>
    <property type="match status" value="1"/>
</dbReference>
<dbReference type="Gene3D" id="3.40.50.1010">
    <property type="entry name" value="5'-nuclease"/>
    <property type="match status" value="1"/>
</dbReference>
<sequence>MYTIDTSVWVNATEADETDHVTSRAFLRESATRSLPIVVPTLVLVEVSAAVGRLRGERRSARITHLLARWQCITFHDLDRTLADSAARLARSHRLRGADAVYVALAQRHKTTLVSRDREHLTRLTGLVPVLHPAAALAALMGR</sequence>